<evidence type="ECO:0000313" key="3">
    <source>
        <dbReference type="Proteomes" id="UP000712281"/>
    </source>
</evidence>
<name>A0A8S9L0C6_BRACR</name>
<evidence type="ECO:0000313" key="2">
    <source>
        <dbReference type="EMBL" id="KAF2599481.1"/>
    </source>
</evidence>
<feature type="compositionally biased region" description="Polar residues" evidence="1">
    <location>
        <begin position="66"/>
        <end position="75"/>
    </location>
</feature>
<feature type="compositionally biased region" description="Basic and acidic residues" evidence="1">
    <location>
        <begin position="48"/>
        <end position="65"/>
    </location>
</feature>
<gene>
    <name evidence="2" type="ORF">F2Q68_00010345</name>
</gene>
<sequence length="75" mass="8843">MESDEQRSIHAFQYRSTESVASFETVRIMTHEEFTAKHPRPPKPLRLSIDRQSEPDTERLREPTGDRQSTPVFDR</sequence>
<dbReference type="Proteomes" id="UP000712281">
    <property type="component" value="Unassembled WGS sequence"/>
</dbReference>
<proteinExistence type="predicted"/>
<organism evidence="2 3">
    <name type="scientific">Brassica cretica</name>
    <name type="common">Mustard</name>
    <dbReference type="NCBI Taxonomy" id="69181"/>
    <lineage>
        <taxon>Eukaryota</taxon>
        <taxon>Viridiplantae</taxon>
        <taxon>Streptophyta</taxon>
        <taxon>Embryophyta</taxon>
        <taxon>Tracheophyta</taxon>
        <taxon>Spermatophyta</taxon>
        <taxon>Magnoliopsida</taxon>
        <taxon>eudicotyledons</taxon>
        <taxon>Gunneridae</taxon>
        <taxon>Pentapetalae</taxon>
        <taxon>rosids</taxon>
        <taxon>malvids</taxon>
        <taxon>Brassicales</taxon>
        <taxon>Brassicaceae</taxon>
        <taxon>Brassiceae</taxon>
        <taxon>Brassica</taxon>
    </lineage>
</organism>
<comment type="caution">
    <text evidence="2">The sequence shown here is derived from an EMBL/GenBank/DDBJ whole genome shotgun (WGS) entry which is preliminary data.</text>
</comment>
<dbReference type="EMBL" id="QGKW02000717">
    <property type="protein sequence ID" value="KAF2599481.1"/>
    <property type="molecule type" value="Genomic_DNA"/>
</dbReference>
<reference evidence="2" key="1">
    <citation type="submission" date="2019-12" db="EMBL/GenBank/DDBJ databases">
        <title>Genome sequencing and annotation of Brassica cretica.</title>
        <authorList>
            <person name="Studholme D.J."/>
            <person name="Sarris P.F."/>
        </authorList>
    </citation>
    <scope>NUCLEOTIDE SEQUENCE</scope>
    <source>
        <strain evidence="2">PFS-001/15</strain>
        <tissue evidence="2">Leaf</tissue>
    </source>
</reference>
<feature type="region of interest" description="Disordered" evidence="1">
    <location>
        <begin position="32"/>
        <end position="75"/>
    </location>
</feature>
<evidence type="ECO:0000256" key="1">
    <source>
        <dbReference type="SAM" id="MobiDB-lite"/>
    </source>
</evidence>
<dbReference type="AlphaFoldDB" id="A0A8S9L0C6"/>
<protein>
    <submittedName>
        <fullName evidence="2">Uncharacterized protein</fullName>
    </submittedName>
</protein>
<accession>A0A8S9L0C6</accession>